<dbReference type="PANTHER" id="PTHR30477">
    <property type="entry name" value="ABC-TRANSPORTER METAL-BINDING PROTEIN"/>
    <property type="match status" value="1"/>
</dbReference>
<keyword evidence="6" id="KW-0813">Transport</keyword>
<evidence type="ECO:0000256" key="3">
    <source>
        <dbReference type="ARBA" id="ARBA00022692"/>
    </source>
</evidence>
<dbReference type="InterPro" id="IPR001626">
    <property type="entry name" value="ABC_TroCD"/>
</dbReference>
<feature type="transmembrane region" description="Helical" evidence="7">
    <location>
        <begin position="139"/>
        <end position="159"/>
    </location>
</feature>
<evidence type="ECO:0000313" key="9">
    <source>
        <dbReference type="Proteomes" id="UP001305521"/>
    </source>
</evidence>
<dbReference type="Pfam" id="PF00950">
    <property type="entry name" value="ABC-3"/>
    <property type="match status" value="1"/>
</dbReference>
<keyword evidence="4 7" id="KW-1133">Transmembrane helix</keyword>
<protein>
    <submittedName>
        <fullName evidence="8">Metal ABC transporter permease</fullName>
    </submittedName>
</protein>
<keyword evidence="3 6" id="KW-0812">Transmembrane</keyword>
<feature type="transmembrane region" description="Helical" evidence="7">
    <location>
        <begin position="99"/>
        <end position="119"/>
    </location>
</feature>
<feature type="transmembrane region" description="Helical" evidence="7">
    <location>
        <begin position="19"/>
        <end position="39"/>
    </location>
</feature>
<keyword evidence="5 7" id="KW-0472">Membrane</keyword>
<dbReference type="InterPro" id="IPR037294">
    <property type="entry name" value="ABC_BtuC-like"/>
</dbReference>
<reference evidence="8 9" key="1">
    <citation type="submission" date="2023-11" db="EMBL/GenBank/DDBJ databases">
        <title>Arctic aerobic anoxygenic photoheterotroph Sediminicoccus rosea KRV36 adapts its photosynthesis to long days of polar summer.</title>
        <authorList>
            <person name="Tomasch J."/>
            <person name="Kopejtka K."/>
            <person name="Bily T."/>
            <person name="Gardiner A.T."/>
            <person name="Gardian Z."/>
            <person name="Shivaramu S."/>
            <person name="Koblizek M."/>
            <person name="Engelhardt F."/>
            <person name="Kaftan D."/>
        </authorList>
    </citation>
    <scope>NUCLEOTIDE SEQUENCE [LARGE SCALE GENOMIC DNA]</scope>
    <source>
        <strain evidence="8 9">R-30</strain>
    </source>
</reference>
<evidence type="ECO:0000313" key="8">
    <source>
        <dbReference type="EMBL" id="WPB84382.1"/>
    </source>
</evidence>
<dbReference type="SUPFAM" id="SSF81345">
    <property type="entry name" value="ABC transporter involved in vitamin B12 uptake, BtuC"/>
    <property type="match status" value="1"/>
</dbReference>
<organism evidence="8 9">
    <name type="scientific">Sediminicoccus rosea</name>
    <dbReference type="NCBI Taxonomy" id="1225128"/>
    <lineage>
        <taxon>Bacteria</taxon>
        <taxon>Pseudomonadati</taxon>
        <taxon>Pseudomonadota</taxon>
        <taxon>Alphaproteobacteria</taxon>
        <taxon>Acetobacterales</taxon>
        <taxon>Roseomonadaceae</taxon>
        <taxon>Sediminicoccus</taxon>
    </lineage>
</organism>
<dbReference type="EMBL" id="CP137852">
    <property type="protein sequence ID" value="WPB84382.1"/>
    <property type="molecule type" value="Genomic_DNA"/>
</dbReference>
<evidence type="ECO:0000256" key="7">
    <source>
        <dbReference type="SAM" id="Phobius"/>
    </source>
</evidence>
<evidence type="ECO:0000256" key="5">
    <source>
        <dbReference type="ARBA" id="ARBA00023136"/>
    </source>
</evidence>
<evidence type="ECO:0000256" key="4">
    <source>
        <dbReference type="ARBA" id="ARBA00022989"/>
    </source>
</evidence>
<sequence length="289" mass="29406">MLYEALIAPFAEFGFLRRALVGCLAISLSAPPLGVFLMLRRMSLTGDVLAHGILPGVALGFVLAGLWLPALALGGLLAGLVVALGAGALARATGGREDAALTGLYLTALAAGVTLISWRGSAVELTQLLFGSVLGVDDAALLLMGGAATATLAFLAIAWRPLILECFDPSFAQAVGLRGSVWHLGLLALAVLNLVAALQAVGSLMAVGLMMLPAIAARHLARELGGMVLAAVGISVAATLVGLLASYHLDVPSGPTIVLVAAAFWVLALVAGPVDGLLARHRPRRHLDG</sequence>
<feature type="transmembrane region" description="Helical" evidence="7">
    <location>
        <begin position="48"/>
        <end position="67"/>
    </location>
</feature>
<dbReference type="RefSeq" id="WP_318648341.1">
    <property type="nucleotide sequence ID" value="NZ_CP137852.1"/>
</dbReference>
<proteinExistence type="inferred from homology"/>
<evidence type="ECO:0000256" key="6">
    <source>
        <dbReference type="RuleBase" id="RU003943"/>
    </source>
</evidence>
<accession>A0ABZ0PG06</accession>
<feature type="transmembrane region" description="Helical" evidence="7">
    <location>
        <begin position="224"/>
        <end position="245"/>
    </location>
</feature>
<feature type="transmembrane region" description="Helical" evidence="7">
    <location>
        <begin position="197"/>
        <end position="217"/>
    </location>
</feature>
<comment type="subcellular location">
    <subcellularLocation>
        <location evidence="6">Cell membrane</location>
        <topology evidence="6">Multi-pass membrane protein</topology>
    </subcellularLocation>
    <subcellularLocation>
        <location evidence="1">Membrane</location>
        <topology evidence="1">Multi-pass membrane protein</topology>
    </subcellularLocation>
</comment>
<evidence type="ECO:0000256" key="1">
    <source>
        <dbReference type="ARBA" id="ARBA00004141"/>
    </source>
</evidence>
<dbReference type="Proteomes" id="UP001305521">
    <property type="component" value="Chromosome"/>
</dbReference>
<feature type="transmembrane region" description="Helical" evidence="7">
    <location>
        <begin position="73"/>
        <end position="92"/>
    </location>
</feature>
<dbReference type="Gene3D" id="1.10.3470.10">
    <property type="entry name" value="ABC transporter involved in vitamin B12 uptake, BtuC"/>
    <property type="match status" value="1"/>
</dbReference>
<gene>
    <name evidence="8" type="ORF">R9Z33_20080</name>
</gene>
<name>A0ABZ0PG06_9PROT</name>
<evidence type="ECO:0000256" key="2">
    <source>
        <dbReference type="ARBA" id="ARBA00008034"/>
    </source>
</evidence>
<feature type="transmembrane region" description="Helical" evidence="7">
    <location>
        <begin position="257"/>
        <end position="278"/>
    </location>
</feature>
<feature type="transmembrane region" description="Helical" evidence="7">
    <location>
        <begin position="171"/>
        <end position="191"/>
    </location>
</feature>
<comment type="similarity">
    <text evidence="2 6">Belongs to the ABC-3 integral membrane protein family.</text>
</comment>
<keyword evidence="9" id="KW-1185">Reference proteome</keyword>
<dbReference type="PANTHER" id="PTHR30477:SF13">
    <property type="entry name" value="IRON TRANSPORT SYSTEM MEMBRANE PROTEIN HI_0360-RELATED"/>
    <property type="match status" value="1"/>
</dbReference>